<protein>
    <recommendedName>
        <fullName evidence="5">Alanine racemase</fullName>
        <ecNumber evidence="5">5.1.1.1</ecNumber>
    </recommendedName>
</protein>
<reference evidence="9 10" key="1">
    <citation type="submission" date="2018-05" db="EMBL/GenBank/DDBJ databases">
        <title>Kurthia sibirica genome sequence.</title>
        <authorList>
            <person name="Maclea K.S."/>
            <person name="Goen A.E."/>
        </authorList>
    </citation>
    <scope>NUCLEOTIDE SEQUENCE [LARGE SCALE GENOMIC DNA]</scope>
    <source>
        <strain evidence="9 10">ATCC 49154</strain>
    </source>
</reference>
<dbReference type="PANTHER" id="PTHR30511:SF0">
    <property type="entry name" value="ALANINE RACEMASE, CATABOLIC-RELATED"/>
    <property type="match status" value="1"/>
</dbReference>
<gene>
    <name evidence="9" type="primary">alr</name>
    <name evidence="9" type="ORF">DEX24_10780</name>
</gene>
<evidence type="ECO:0000313" key="10">
    <source>
        <dbReference type="Proteomes" id="UP000245938"/>
    </source>
</evidence>
<dbReference type="FunFam" id="2.40.37.10:FF:000006">
    <property type="entry name" value="Alanine racemase"/>
    <property type="match status" value="1"/>
</dbReference>
<feature type="modified residue" description="N6-(pyridoxal phosphate)lysine" evidence="5 6">
    <location>
        <position position="41"/>
    </location>
</feature>
<dbReference type="Pfam" id="PF01168">
    <property type="entry name" value="Ala_racemase_N"/>
    <property type="match status" value="1"/>
</dbReference>
<dbReference type="Gene3D" id="3.20.20.10">
    <property type="entry name" value="Alanine racemase"/>
    <property type="match status" value="1"/>
</dbReference>
<dbReference type="SMART" id="SM01005">
    <property type="entry name" value="Ala_racemase_C"/>
    <property type="match status" value="1"/>
</dbReference>
<dbReference type="Proteomes" id="UP000245938">
    <property type="component" value="Unassembled WGS sequence"/>
</dbReference>
<dbReference type="InterPro" id="IPR029066">
    <property type="entry name" value="PLP-binding_barrel"/>
</dbReference>
<dbReference type="Pfam" id="PF00842">
    <property type="entry name" value="Ala_racemase_C"/>
    <property type="match status" value="1"/>
</dbReference>
<dbReference type="HAMAP" id="MF_01201">
    <property type="entry name" value="Ala_racemase"/>
    <property type="match status" value="1"/>
</dbReference>
<sequence length="374" mass="41491">MTGISYFRPTQARIDLDAIRKNIAKLRQHLHTNVDIIAVVKANAYGHGDVEVSKAALQAGATTLAVATPEEALHIREAIQDVPILILGAVPVGFVPYAAKYHITLTVFSAEWIEEAQRSYEELTERVLVHLKVDSGMGRIGVRTELELQKLASIVEQSTLFDIDGIFTHFATADDEDTAYYIQQKEIFMQLVASLPTKPRIVHAANTAASLVKENVQFDAVRFGISMYGLAPSPYVEQHLPFALTPAMTLATQLVHVKRIKRGESVGYGAAYHAVEEEEWIGTLPIGYADGLRRALSGQDVLIGGQRVKIIGKVCMDQTMIKLPKKMTVGEEVILIGKQQNDEILMQEWADKLQTIVYEIPCMLTARIARVYRP</sequence>
<feature type="binding site" evidence="5 7">
    <location>
        <position position="316"/>
    </location>
    <ligand>
        <name>substrate</name>
    </ligand>
</feature>
<feature type="domain" description="Alanine racemase C-terminal" evidence="8">
    <location>
        <begin position="247"/>
        <end position="373"/>
    </location>
</feature>
<accession>A0A2U3AK62</accession>
<evidence type="ECO:0000313" key="9">
    <source>
        <dbReference type="EMBL" id="PWI24891.1"/>
    </source>
</evidence>
<dbReference type="EMBL" id="QFVR01000014">
    <property type="protein sequence ID" value="PWI24891.1"/>
    <property type="molecule type" value="Genomic_DNA"/>
</dbReference>
<comment type="catalytic activity">
    <reaction evidence="1 5">
        <text>L-alanine = D-alanine</text>
        <dbReference type="Rhea" id="RHEA:20249"/>
        <dbReference type="ChEBI" id="CHEBI:57416"/>
        <dbReference type="ChEBI" id="CHEBI:57972"/>
        <dbReference type="EC" id="5.1.1.1"/>
    </reaction>
</comment>
<dbReference type="SUPFAM" id="SSF50621">
    <property type="entry name" value="Alanine racemase C-terminal domain-like"/>
    <property type="match status" value="1"/>
</dbReference>
<dbReference type="EC" id="5.1.1.1" evidence="5"/>
<evidence type="ECO:0000256" key="4">
    <source>
        <dbReference type="ARBA" id="ARBA00023235"/>
    </source>
</evidence>
<dbReference type="PANTHER" id="PTHR30511">
    <property type="entry name" value="ALANINE RACEMASE"/>
    <property type="match status" value="1"/>
</dbReference>
<dbReference type="GO" id="GO:0030632">
    <property type="term" value="P:D-alanine biosynthetic process"/>
    <property type="evidence" value="ECO:0007669"/>
    <property type="project" value="UniProtKB-UniRule"/>
</dbReference>
<dbReference type="UniPathway" id="UPA00042">
    <property type="reaction ID" value="UER00497"/>
</dbReference>
<dbReference type="InterPro" id="IPR011079">
    <property type="entry name" value="Ala_racemase_C"/>
</dbReference>
<dbReference type="InterPro" id="IPR001608">
    <property type="entry name" value="Ala_racemase_N"/>
</dbReference>
<dbReference type="InterPro" id="IPR000821">
    <property type="entry name" value="Ala_racemase"/>
</dbReference>
<dbReference type="NCBIfam" id="TIGR00492">
    <property type="entry name" value="alr"/>
    <property type="match status" value="1"/>
</dbReference>
<dbReference type="OrthoDB" id="9813814at2"/>
<dbReference type="GO" id="GO:0008784">
    <property type="term" value="F:alanine racemase activity"/>
    <property type="evidence" value="ECO:0007669"/>
    <property type="project" value="UniProtKB-UniRule"/>
</dbReference>
<organism evidence="9 10">
    <name type="scientific">Kurthia sibirica</name>
    <dbReference type="NCBI Taxonomy" id="202750"/>
    <lineage>
        <taxon>Bacteria</taxon>
        <taxon>Bacillati</taxon>
        <taxon>Bacillota</taxon>
        <taxon>Bacilli</taxon>
        <taxon>Bacillales</taxon>
        <taxon>Caryophanaceae</taxon>
        <taxon>Kurthia</taxon>
    </lineage>
</organism>
<dbReference type="AlphaFoldDB" id="A0A2U3AK62"/>
<keyword evidence="3 5" id="KW-0663">Pyridoxal phosphate</keyword>
<evidence type="ECO:0000256" key="5">
    <source>
        <dbReference type="HAMAP-Rule" id="MF_01201"/>
    </source>
</evidence>
<comment type="cofactor">
    <cofactor evidence="2 5 6">
        <name>pyridoxal 5'-phosphate</name>
        <dbReference type="ChEBI" id="CHEBI:597326"/>
    </cofactor>
</comment>
<dbReference type="PRINTS" id="PR00992">
    <property type="entry name" value="ALARACEMASE"/>
</dbReference>
<dbReference type="InterPro" id="IPR009006">
    <property type="entry name" value="Ala_racemase/Decarboxylase_C"/>
</dbReference>
<comment type="caution">
    <text evidence="9">The sequence shown here is derived from an EMBL/GenBank/DDBJ whole genome shotgun (WGS) entry which is preliminary data.</text>
</comment>
<evidence type="ECO:0000256" key="3">
    <source>
        <dbReference type="ARBA" id="ARBA00022898"/>
    </source>
</evidence>
<dbReference type="SUPFAM" id="SSF51419">
    <property type="entry name" value="PLP-binding barrel"/>
    <property type="match status" value="1"/>
</dbReference>
<comment type="similarity">
    <text evidence="5">Belongs to the alanine racemase family.</text>
</comment>
<evidence type="ECO:0000256" key="1">
    <source>
        <dbReference type="ARBA" id="ARBA00000316"/>
    </source>
</evidence>
<keyword evidence="10" id="KW-1185">Reference proteome</keyword>
<dbReference type="Gene3D" id="2.40.37.10">
    <property type="entry name" value="Lyase, Ornithine Decarboxylase, Chain A, domain 1"/>
    <property type="match status" value="1"/>
</dbReference>
<evidence type="ECO:0000256" key="2">
    <source>
        <dbReference type="ARBA" id="ARBA00001933"/>
    </source>
</evidence>
<dbReference type="PROSITE" id="PS00395">
    <property type="entry name" value="ALANINE_RACEMASE"/>
    <property type="match status" value="1"/>
</dbReference>
<name>A0A2U3AK62_9BACL</name>
<comment type="pathway">
    <text evidence="5">Amino-acid biosynthesis; D-alanine biosynthesis; D-alanine from L-alanine: step 1/1.</text>
</comment>
<dbReference type="GO" id="GO:0005829">
    <property type="term" value="C:cytosol"/>
    <property type="evidence" value="ECO:0007669"/>
    <property type="project" value="TreeGrafter"/>
</dbReference>
<dbReference type="CDD" id="cd00430">
    <property type="entry name" value="PLPDE_III_AR"/>
    <property type="match status" value="1"/>
</dbReference>
<dbReference type="GO" id="GO:0030170">
    <property type="term" value="F:pyridoxal phosphate binding"/>
    <property type="evidence" value="ECO:0007669"/>
    <property type="project" value="UniProtKB-UniRule"/>
</dbReference>
<dbReference type="GO" id="GO:0009252">
    <property type="term" value="P:peptidoglycan biosynthetic process"/>
    <property type="evidence" value="ECO:0007669"/>
    <property type="project" value="TreeGrafter"/>
</dbReference>
<feature type="binding site" evidence="5 7">
    <location>
        <position position="139"/>
    </location>
    <ligand>
        <name>substrate</name>
    </ligand>
</feature>
<dbReference type="RefSeq" id="WP_109306434.1">
    <property type="nucleotide sequence ID" value="NZ_BJUF01000005.1"/>
</dbReference>
<keyword evidence="4 5" id="KW-0413">Isomerase</keyword>
<comment type="function">
    <text evidence="5">Catalyzes the interconversion of L-alanine and D-alanine. May also act on other amino acids.</text>
</comment>
<dbReference type="FunFam" id="3.20.20.10:FF:000002">
    <property type="entry name" value="Alanine racemase"/>
    <property type="match status" value="1"/>
</dbReference>
<feature type="active site" description="Proton acceptor; specific for L-alanine" evidence="5">
    <location>
        <position position="268"/>
    </location>
</feature>
<evidence type="ECO:0000256" key="7">
    <source>
        <dbReference type="PIRSR" id="PIRSR600821-52"/>
    </source>
</evidence>
<feature type="active site" description="Proton acceptor; specific for D-alanine" evidence="5">
    <location>
        <position position="41"/>
    </location>
</feature>
<proteinExistence type="inferred from homology"/>
<dbReference type="InterPro" id="IPR020622">
    <property type="entry name" value="Ala_racemase_pyridoxalP-BS"/>
</dbReference>
<evidence type="ECO:0000256" key="6">
    <source>
        <dbReference type="PIRSR" id="PIRSR600821-50"/>
    </source>
</evidence>
<evidence type="ECO:0000259" key="8">
    <source>
        <dbReference type="SMART" id="SM01005"/>
    </source>
</evidence>